<dbReference type="Proteomes" id="UP000306324">
    <property type="component" value="Unassembled WGS sequence"/>
</dbReference>
<keyword evidence="3" id="KW-1185">Reference proteome</keyword>
<feature type="compositionally biased region" description="Basic and acidic residues" evidence="1">
    <location>
        <begin position="41"/>
        <end position="52"/>
    </location>
</feature>
<dbReference type="EMBL" id="SWAD01000002">
    <property type="protein sequence ID" value="TMQ78837.1"/>
    <property type="molecule type" value="Genomic_DNA"/>
</dbReference>
<gene>
    <name evidence="2" type="ORF">ACCUM_0706</name>
</gene>
<protein>
    <submittedName>
        <fullName evidence="2">Uncharacterized protein</fullName>
    </submittedName>
</protein>
<comment type="caution">
    <text evidence="2">The sequence shown here is derived from an EMBL/GenBank/DDBJ whole genome shotgun (WGS) entry which is preliminary data.</text>
</comment>
<feature type="compositionally biased region" description="Polar residues" evidence="1">
    <location>
        <begin position="60"/>
        <end position="73"/>
    </location>
</feature>
<dbReference type="AlphaFoldDB" id="A0A5S4ETL4"/>
<proteinExistence type="predicted"/>
<evidence type="ECO:0000313" key="3">
    <source>
        <dbReference type="Proteomes" id="UP000306324"/>
    </source>
</evidence>
<organism evidence="2 3">
    <name type="scientific">Candidatus Accumulibacter phosphatis</name>
    <dbReference type="NCBI Taxonomy" id="327160"/>
    <lineage>
        <taxon>Bacteria</taxon>
        <taxon>Pseudomonadati</taxon>
        <taxon>Pseudomonadota</taxon>
        <taxon>Betaproteobacteria</taxon>
        <taxon>Candidatus Accumulibacter</taxon>
    </lineage>
</organism>
<accession>A0A5S4ETL4</accession>
<sequence length="73" mass="8145">MGALVVLSGLINVAASEPHSPLVHQFFRLRPRTLDCQPYHRHPDLTEPERIRRGSGNYEGATSGSSSMAFRLR</sequence>
<name>A0A5S4ETL4_9PROT</name>
<evidence type="ECO:0000313" key="2">
    <source>
        <dbReference type="EMBL" id="TMQ78837.1"/>
    </source>
</evidence>
<feature type="region of interest" description="Disordered" evidence="1">
    <location>
        <begin position="39"/>
        <end position="73"/>
    </location>
</feature>
<evidence type="ECO:0000256" key="1">
    <source>
        <dbReference type="SAM" id="MobiDB-lite"/>
    </source>
</evidence>
<reference evidence="2 3" key="1">
    <citation type="submission" date="2019-04" db="EMBL/GenBank/DDBJ databases">
        <title>A novel phosphate-accumulating bacterium identified in bioreactor for phosphate removal from wastewater.</title>
        <authorList>
            <person name="Kotlyarov R.Y."/>
            <person name="Beletsky A.V."/>
            <person name="Kallistova A.Y."/>
            <person name="Dorofeev A.G."/>
            <person name="Nikolaev Y.Y."/>
            <person name="Pimenov N.V."/>
            <person name="Ravin N.V."/>
            <person name="Mardanov A.V."/>
        </authorList>
    </citation>
    <scope>NUCLEOTIDE SEQUENCE [LARGE SCALE GENOMIC DNA]</scope>
    <source>
        <strain evidence="2 3">Bin19</strain>
    </source>
</reference>